<dbReference type="InterPro" id="IPR007138">
    <property type="entry name" value="ABM_dom"/>
</dbReference>
<dbReference type="InterPro" id="IPR050744">
    <property type="entry name" value="AI-2_Isomerase_LsrG"/>
</dbReference>
<sequence>MPVLVLVELRLKPTKRQEIMASVPAFEAATRQEAGCLAFDVMYSSTDVDLMCSVGRWKDRMSAQAHQEADHTVAMIDVALEHGTDAPRFTVVDVG</sequence>
<dbReference type="Gene3D" id="3.30.70.100">
    <property type="match status" value="1"/>
</dbReference>
<dbReference type="AlphaFoldDB" id="A0A437MPF4"/>
<organism evidence="2 3">
    <name type="scientific">Rhodovarius crocodyli</name>
    <dbReference type="NCBI Taxonomy" id="1979269"/>
    <lineage>
        <taxon>Bacteria</taxon>
        <taxon>Pseudomonadati</taxon>
        <taxon>Pseudomonadota</taxon>
        <taxon>Alphaproteobacteria</taxon>
        <taxon>Acetobacterales</taxon>
        <taxon>Roseomonadaceae</taxon>
        <taxon>Rhodovarius</taxon>
    </lineage>
</organism>
<evidence type="ECO:0000313" key="2">
    <source>
        <dbReference type="EMBL" id="RVT99519.1"/>
    </source>
</evidence>
<dbReference type="Pfam" id="PF03992">
    <property type="entry name" value="ABM"/>
    <property type="match status" value="1"/>
</dbReference>
<dbReference type="PANTHER" id="PTHR33336:SF3">
    <property type="entry name" value="ABM DOMAIN-CONTAINING PROTEIN"/>
    <property type="match status" value="1"/>
</dbReference>
<comment type="caution">
    <text evidence="2">The sequence shown here is derived from an EMBL/GenBank/DDBJ whole genome shotgun (WGS) entry which is preliminary data.</text>
</comment>
<dbReference type="PROSITE" id="PS51725">
    <property type="entry name" value="ABM"/>
    <property type="match status" value="1"/>
</dbReference>
<name>A0A437MPF4_9PROT</name>
<dbReference type="Proteomes" id="UP000282957">
    <property type="component" value="Unassembled WGS sequence"/>
</dbReference>
<dbReference type="OrthoDB" id="9812192at2"/>
<dbReference type="GO" id="GO:0005829">
    <property type="term" value="C:cytosol"/>
    <property type="evidence" value="ECO:0007669"/>
    <property type="project" value="TreeGrafter"/>
</dbReference>
<keyword evidence="2" id="KW-0503">Monooxygenase</keyword>
<evidence type="ECO:0000313" key="3">
    <source>
        <dbReference type="Proteomes" id="UP000282957"/>
    </source>
</evidence>
<protein>
    <submittedName>
        <fullName evidence="2">Antibiotic biosynthesis monooxygenase</fullName>
    </submittedName>
</protein>
<dbReference type="GO" id="GO:0004497">
    <property type="term" value="F:monooxygenase activity"/>
    <property type="evidence" value="ECO:0007669"/>
    <property type="project" value="UniProtKB-KW"/>
</dbReference>
<dbReference type="SUPFAM" id="SSF54909">
    <property type="entry name" value="Dimeric alpha+beta barrel"/>
    <property type="match status" value="1"/>
</dbReference>
<keyword evidence="3" id="KW-1185">Reference proteome</keyword>
<dbReference type="InterPro" id="IPR011008">
    <property type="entry name" value="Dimeric_a/b-barrel"/>
</dbReference>
<keyword evidence="2" id="KW-0560">Oxidoreductase</keyword>
<dbReference type="RefSeq" id="WP_127786413.1">
    <property type="nucleotide sequence ID" value="NZ_SACL01000001.1"/>
</dbReference>
<feature type="domain" description="ABM" evidence="1">
    <location>
        <begin position="3"/>
        <end position="92"/>
    </location>
</feature>
<evidence type="ECO:0000259" key="1">
    <source>
        <dbReference type="PROSITE" id="PS51725"/>
    </source>
</evidence>
<dbReference type="EMBL" id="SACL01000001">
    <property type="protein sequence ID" value="RVT99519.1"/>
    <property type="molecule type" value="Genomic_DNA"/>
</dbReference>
<dbReference type="PANTHER" id="PTHR33336">
    <property type="entry name" value="QUINOL MONOOXYGENASE YGIN-RELATED"/>
    <property type="match status" value="1"/>
</dbReference>
<accession>A0A437MPF4</accession>
<gene>
    <name evidence="2" type="ORF">EOD42_05385</name>
</gene>
<proteinExistence type="predicted"/>
<reference evidence="2 3" key="1">
    <citation type="submission" date="2019-01" db="EMBL/GenBank/DDBJ databases">
        <authorList>
            <person name="Chen W.-M."/>
        </authorList>
    </citation>
    <scope>NUCLEOTIDE SEQUENCE [LARGE SCALE GENOMIC DNA]</scope>
    <source>
        <strain evidence="2 3">CCP-6</strain>
    </source>
</reference>